<name>A0A8J3WGV1_PLARO</name>
<dbReference type="Proteomes" id="UP000655044">
    <property type="component" value="Unassembled WGS sequence"/>
</dbReference>
<accession>A0A8J3WGV1</accession>
<evidence type="ECO:0000313" key="3">
    <source>
        <dbReference type="Proteomes" id="UP000655044"/>
    </source>
</evidence>
<dbReference type="RefSeq" id="WP_189243945.1">
    <property type="nucleotide sequence ID" value="NZ_BMQP01000060.1"/>
</dbReference>
<dbReference type="AlphaFoldDB" id="A0A8J3WGV1"/>
<protein>
    <submittedName>
        <fullName evidence="2">Uncharacterized protein</fullName>
    </submittedName>
</protein>
<reference evidence="2" key="1">
    <citation type="submission" date="2021-01" db="EMBL/GenBank/DDBJ databases">
        <title>Whole genome shotgun sequence of Planobispora rosea NBRC 15558.</title>
        <authorList>
            <person name="Komaki H."/>
            <person name="Tamura T."/>
        </authorList>
    </citation>
    <scope>NUCLEOTIDE SEQUENCE</scope>
    <source>
        <strain evidence="2">NBRC 15558</strain>
    </source>
</reference>
<feature type="compositionally biased region" description="Basic residues" evidence="1">
    <location>
        <begin position="1"/>
        <end position="17"/>
    </location>
</feature>
<keyword evidence="3" id="KW-1185">Reference proteome</keyword>
<dbReference type="EMBL" id="BOOI01000093">
    <property type="protein sequence ID" value="GIH88910.1"/>
    <property type="molecule type" value="Genomic_DNA"/>
</dbReference>
<proteinExistence type="predicted"/>
<comment type="caution">
    <text evidence="2">The sequence shown here is derived from an EMBL/GenBank/DDBJ whole genome shotgun (WGS) entry which is preliminary data.</text>
</comment>
<feature type="region of interest" description="Disordered" evidence="1">
    <location>
        <begin position="1"/>
        <end position="30"/>
    </location>
</feature>
<evidence type="ECO:0000313" key="2">
    <source>
        <dbReference type="EMBL" id="GIH88910.1"/>
    </source>
</evidence>
<organism evidence="2 3">
    <name type="scientific">Planobispora rosea</name>
    <dbReference type="NCBI Taxonomy" id="35762"/>
    <lineage>
        <taxon>Bacteria</taxon>
        <taxon>Bacillati</taxon>
        <taxon>Actinomycetota</taxon>
        <taxon>Actinomycetes</taxon>
        <taxon>Streptosporangiales</taxon>
        <taxon>Streptosporangiaceae</taxon>
        <taxon>Planobispora</taxon>
    </lineage>
</organism>
<gene>
    <name evidence="2" type="ORF">Pro02_73180</name>
</gene>
<evidence type="ECO:0000256" key="1">
    <source>
        <dbReference type="SAM" id="MobiDB-lite"/>
    </source>
</evidence>
<sequence length="61" mass="6605">MAARRNPKKNKAARRCRPERNAVSSSRRAQMSLETVTTLMLNAPGGVAVTAAQLRELGLTP</sequence>